<dbReference type="PIRSF" id="PIRSF014439">
    <property type="entry name" value="APE1894_ACT"/>
    <property type="match status" value="1"/>
</dbReference>
<dbReference type="GO" id="GO:0016301">
    <property type="term" value="F:kinase activity"/>
    <property type="evidence" value="ECO:0007669"/>
    <property type="project" value="UniProtKB-KW"/>
</dbReference>
<evidence type="ECO:0000313" key="3">
    <source>
        <dbReference type="Proteomes" id="UP000001037"/>
    </source>
</evidence>
<dbReference type="Proteomes" id="UP000001037">
    <property type="component" value="Chromosome"/>
</dbReference>
<dbReference type="KEGG" id="pfm:Pyrfu_0751"/>
<proteinExistence type="predicted"/>
<dbReference type="AlphaFoldDB" id="G0EDD5"/>
<keyword evidence="2" id="KW-0808">Transferase</keyword>
<dbReference type="EMBL" id="CP002838">
    <property type="protein sequence ID" value="AEM38620.1"/>
    <property type="molecule type" value="Genomic_DNA"/>
</dbReference>
<evidence type="ECO:0000259" key="1">
    <source>
        <dbReference type="Pfam" id="PF13840"/>
    </source>
</evidence>
<dbReference type="OrthoDB" id="56543at2157"/>
<sequence>MASDGVEGLLQVIDPCVARCVLQGVVNYSAAARLVASIAGRMGVRVPSDSAVKMRLIRWRNSSSDICYGLTCEQLLRVLAGTRAELREGVVVFTIPKSAFTRIEPLISRLLVEARLFHVLQGVASFTIIVDEEHAGDIRGAASEILEELSGQTAIVLVSPPEILTTPGFIAYIATLLAVNGVNITQVVSCYTDTLLILPSHVAPQAYQLIHRAIEVARKLAEENKAV</sequence>
<dbReference type="InParanoid" id="G0EDD5"/>
<keyword evidence="2" id="KW-0418">Kinase</keyword>
<dbReference type="InterPro" id="IPR027795">
    <property type="entry name" value="CASTOR_ACT_dom"/>
</dbReference>
<dbReference type="RefSeq" id="WP_014026297.1">
    <property type="nucleotide sequence ID" value="NC_015931.1"/>
</dbReference>
<evidence type="ECO:0000313" key="2">
    <source>
        <dbReference type="EMBL" id="AEM38620.1"/>
    </source>
</evidence>
<dbReference type="SUPFAM" id="SSF55021">
    <property type="entry name" value="ACT-like"/>
    <property type="match status" value="1"/>
</dbReference>
<protein>
    <submittedName>
        <fullName evidence="2">Aspartokinase domain-containing protein</fullName>
    </submittedName>
</protein>
<dbReference type="InterPro" id="IPR016619">
    <property type="entry name" value="UCP014439_ACT"/>
</dbReference>
<name>G0EDD5_PYRF1</name>
<organism evidence="2 3">
    <name type="scientific">Pyrolobus fumarii (strain DSM 11204 / 1A)</name>
    <dbReference type="NCBI Taxonomy" id="694429"/>
    <lineage>
        <taxon>Archaea</taxon>
        <taxon>Thermoproteota</taxon>
        <taxon>Thermoprotei</taxon>
        <taxon>Desulfurococcales</taxon>
        <taxon>Pyrodictiaceae</taxon>
        <taxon>Pyrolobus</taxon>
    </lineage>
</organism>
<dbReference type="Pfam" id="PF13840">
    <property type="entry name" value="ACT_7"/>
    <property type="match status" value="1"/>
</dbReference>
<dbReference type="STRING" id="694429.Pyrfu_0751"/>
<gene>
    <name evidence="2" type="ordered locus">Pyrfu_0751</name>
</gene>
<reference evidence="2 3" key="1">
    <citation type="journal article" date="2011" name="Stand. Genomic Sci.">
        <title>Complete genome sequence of the hyperthermophilic chemolithoautotroph Pyrolobus fumarii type strain (1A).</title>
        <authorList>
            <person name="Anderson I."/>
            <person name="Goker M."/>
            <person name="Nolan M."/>
            <person name="Lucas S."/>
            <person name="Hammon N."/>
            <person name="Deshpande S."/>
            <person name="Cheng J.F."/>
            <person name="Tapia R."/>
            <person name="Han C."/>
            <person name="Goodwin L."/>
            <person name="Pitluck S."/>
            <person name="Huntemann M."/>
            <person name="Liolios K."/>
            <person name="Ivanova N."/>
            <person name="Pagani I."/>
            <person name="Mavromatis K."/>
            <person name="Ovchinikova G."/>
            <person name="Pati A."/>
            <person name="Chen A."/>
            <person name="Palaniappan K."/>
            <person name="Land M."/>
            <person name="Hauser L."/>
            <person name="Brambilla E.M."/>
            <person name="Huber H."/>
            <person name="Yasawong M."/>
            <person name="Rohde M."/>
            <person name="Spring S."/>
            <person name="Abt B."/>
            <person name="Sikorski J."/>
            <person name="Wirth R."/>
            <person name="Detter J.C."/>
            <person name="Woyke T."/>
            <person name="Bristow J."/>
            <person name="Eisen J.A."/>
            <person name="Markowitz V."/>
            <person name="Hugenholtz P."/>
            <person name="Kyrpides N.C."/>
            <person name="Klenk H.P."/>
            <person name="Lapidus A."/>
        </authorList>
    </citation>
    <scope>NUCLEOTIDE SEQUENCE [LARGE SCALE GENOMIC DNA]</scope>
    <source>
        <strain evidence="3">DSM 11204 / 1A</strain>
    </source>
</reference>
<keyword evidence="3" id="KW-1185">Reference proteome</keyword>
<dbReference type="HOGENOM" id="CLU_103221_0_0_2"/>
<accession>G0EDD5</accession>
<dbReference type="eggNOG" id="arCOG01806">
    <property type="taxonomic scope" value="Archaea"/>
</dbReference>
<dbReference type="GeneID" id="11139219"/>
<dbReference type="Gene3D" id="3.30.2130.10">
    <property type="entry name" value="VC0802-like"/>
    <property type="match status" value="1"/>
</dbReference>
<dbReference type="InterPro" id="IPR045865">
    <property type="entry name" value="ACT-like_dom_sf"/>
</dbReference>
<feature type="domain" description="CASTOR ACT" evidence="1">
    <location>
        <begin position="152"/>
        <end position="211"/>
    </location>
</feature>